<dbReference type="AlphaFoldDB" id="A0A1N6AQ23"/>
<accession>A0A1N6AQ23</accession>
<keyword evidence="2 4" id="KW-0808">Transferase</keyword>
<protein>
    <submittedName>
        <fullName evidence="4">Sulfotransferase domain-containing protein</fullName>
    </submittedName>
</protein>
<comment type="similarity">
    <text evidence="1">Belongs to the sulfotransferase 1 family.</text>
</comment>
<dbReference type="OrthoDB" id="3399180at2"/>
<reference evidence="5" key="1">
    <citation type="submission" date="2016-12" db="EMBL/GenBank/DDBJ databases">
        <authorList>
            <person name="Varghese N."/>
            <person name="Submissions S."/>
        </authorList>
    </citation>
    <scope>NUCLEOTIDE SEQUENCE [LARGE SCALE GENOMIC DNA]</scope>
    <source>
        <strain evidence="5">DSM 45599</strain>
    </source>
</reference>
<evidence type="ECO:0000256" key="2">
    <source>
        <dbReference type="ARBA" id="ARBA00022679"/>
    </source>
</evidence>
<proteinExistence type="inferred from homology"/>
<evidence type="ECO:0000259" key="3">
    <source>
        <dbReference type="Pfam" id="PF00685"/>
    </source>
</evidence>
<keyword evidence="5" id="KW-1185">Reference proteome</keyword>
<dbReference type="SUPFAM" id="SSF52540">
    <property type="entry name" value="P-loop containing nucleoside triphosphate hydrolases"/>
    <property type="match status" value="1"/>
</dbReference>
<dbReference type="GO" id="GO:0008146">
    <property type="term" value="F:sulfotransferase activity"/>
    <property type="evidence" value="ECO:0007669"/>
    <property type="project" value="InterPro"/>
</dbReference>
<evidence type="ECO:0000256" key="1">
    <source>
        <dbReference type="ARBA" id="ARBA00005771"/>
    </source>
</evidence>
<dbReference type="InterPro" id="IPR000863">
    <property type="entry name" value="Sulfotransferase_dom"/>
</dbReference>
<organism evidence="4 5">
    <name type="scientific">Micromonospora cremea</name>
    <dbReference type="NCBI Taxonomy" id="709881"/>
    <lineage>
        <taxon>Bacteria</taxon>
        <taxon>Bacillati</taxon>
        <taxon>Actinomycetota</taxon>
        <taxon>Actinomycetes</taxon>
        <taxon>Micromonosporales</taxon>
        <taxon>Micromonosporaceae</taxon>
        <taxon>Micromonospora</taxon>
    </lineage>
</organism>
<evidence type="ECO:0000313" key="5">
    <source>
        <dbReference type="Proteomes" id="UP000185124"/>
    </source>
</evidence>
<sequence length="297" mass="33394">MLAPAHRYRSDDEDSARWAGFPFRDGDIVISTRSKSGTTWMQMICALLVLGTPDLPAPLTELSPWLDWLIEPQDAVYRRLAAQPHRRFIKTHTPLDGVPLDPRVHYVVVARHPLDMAVSLYHQGGNLDRMRLSELTGQPAPTGPPRARVPVGQWLSSWVDREADPRAELDSLPGVLMHLGDAWARRHEPNVELVHYDDLRADLGGQMRRLAARWGLAVSPERWPDLVEAATFGRMRERADRLAPDTLAVLRDRRAFFRHGGSGQGRDLLDAAALARYRARTAALAPPDLLAWLHHKG</sequence>
<dbReference type="EMBL" id="FSQT01000002">
    <property type="protein sequence ID" value="SIN36116.1"/>
    <property type="molecule type" value="Genomic_DNA"/>
</dbReference>
<dbReference type="PANTHER" id="PTHR11783">
    <property type="entry name" value="SULFOTRANSFERASE SULT"/>
    <property type="match status" value="1"/>
</dbReference>
<feature type="domain" description="Sulfotransferase" evidence="3">
    <location>
        <begin position="25"/>
        <end position="277"/>
    </location>
</feature>
<dbReference type="Proteomes" id="UP000185124">
    <property type="component" value="Unassembled WGS sequence"/>
</dbReference>
<dbReference type="STRING" id="709881.SAMN04489832_5918"/>
<dbReference type="RefSeq" id="WP_074317337.1">
    <property type="nucleotide sequence ID" value="NZ_FSQT01000002.1"/>
</dbReference>
<evidence type="ECO:0000313" key="4">
    <source>
        <dbReference type="EMBL" id="SIN36116.1"/>
    </source>
</evidence>
<dbReference type="Gene3D" id="3.40.50.300">
    <property type="entry name" value="P-loop containing nucleotide triphosphate hydrolases"/>
    <property type="match status" value="1"/>
</dbReference>
<dbReference type="Pfam" id="PF00685">
    <property type="entry name" value="Sulfotransfer_1"/>
    <property type="match status" value="1"/>
</dbReference>
<dbReference type="InterPro" id="IPR027417">
    <property type="entry name" value="P-loop_NTPase"/>
</dbReference>
<name>A0A1N6AQ23_9ACTN</name>
<gene>
    <name evidence="4" type="ORF">SAMN04489832_5918</name>
</gene>